<keyword evidence="3" id="KW-0732">Signal</keyword>
<feature type="compositionally biased region" description="Acidic residues" evidence="4">
    <location>
        <begin position="80"/>
        <end position="92"/>
    </location>
</feature>
<evidence type="ECO:0000313" key="6">
    <source>
        <dbReference type="EMBL" id="AFY11401.1"/>
    </source>
</evidence>
<comment type="subcellular location">
    <subcellularLocation>
        <location evidence="1">Secreted</location>
    </subcellularLocation>
</comment>
<feature type="non-terminal residue" evidence="6">
    <location>
        <position position="1"/>
    </location>
</feature>
<feature type="region of interest" description="Disordered" evidence="4">
    <location>
        <begin position="76"/>
        <end position="111"/>
    </location>
</feature>
<feature type="domain" description="Frog antimicrobial peptide propeptide" evidence="5">
    <location>
        <begin position="53"/>
        <end position="96"/>
    </location>
</feature>
<evidence type="ECO:0000256" key="2">
    <source>
        <dbReference type="ARBA" id="ARBA00022525"/>
    </source>
</evidence>
<dbReference type="GO" id="GO:0005576">
    <property type="term" value="C:extracellular region"/>
    <property type="evidence" value="ECO:0007669"/>
    <property type="project" value="UniProtKB-SubCell"/>
</dbReference>
<keyword evidence="2" id="KW-0964">Secreted</keyword>
<evidence type="ECO:0000256" key="1">
    <source>
        <dbReference type="ARBA" id="ARBA00004613"/>
    </source>
</evidence>
<name>K9N1K1_PITNO</name>
<dbReference type="Pfam" id="PF03032">
    <property type="entry name" value="FSAP_sig_propep"/>
    <property type="match status" value="1"/>
</dbReference>
<protein>
    <submittedName>
        <fullName evidence="6">Bradykinin related peptide</fullName>
    </submittedName>
</protein>
<dbReference type="EMBL" id="JX879758">
    <property type="protein sequence ID" value="AFY11401.1"/>
    <property type="molecule type" value="mRNA"/>
</dbReference>
<evidence type="ECO:0000256" key="4">
    <source>
        <dbReference type="SAM" id="MobiDB-lite"/>
    </source>
</evidence>
<dbReference type="AlphaFoldDB" id="K9N1K1"/>
<dbReference type="InterPro" id="IPR004275">
    <property type="entry name" value="Frog_antimicrobial_propeptide"/>
</dbReference>
<reference evidence="6" key="1">
    <citation type="journal article" date="2013" name="Toxicon">
        <title>Gene expression analysis by ESTs sequencing of the Brazilian frog Phyllomedusa nordestina skin glands.</title>
        <authorList>
            <person name="Neiva M."/>
            <person name="Vargas D.C."/>
            <person name="Conceicao K."/>
            <person name="Radis-Baptista G."/>
            <person name="Assakura M.T."/>
            <person name="Jared C."/>
            <person name="Hayashi M.A."/>
        </authorList>
    </citation>
    <scope>NUCLEOTIDE SEQUENCE</scope>
    <source>
        <strain evidence="6">BK01</strain>
    </source>
</reference>
<evidence type="ECO:0000259" key="5">
    <source>
        <dbReference type="Pfam" id="PF03032"/>
    </source>
</evidence>
<organism evidence="6">
    <name type="scientific">Pithecopus nordestinus</name>
    <name type="common">Northeastern Brazilian leaf frog</name>
    <name type="synonym">Phyllomedusa nordestina</name>
    <dbReference type="NCBI Taxonomy" id="2034992"/>
    <lineage>
        <taxon>Eukaryota</taxon>
        <taxon>Metazoa</taxon>
        <taxon>Chordata</taxon>
        <taxon>Craniata</taxon>
        <taxon>Vertebrata</taxon>
        <taxon>Euteleostomi</taxon>
        <taxon>Amphibia</taxon>
        <taxon>Batrachia</taxon>
        <taxon>Anura</taxon>
        <taxon>Neobatrachia</taxon>
        <taxon>Hyloidea</taxon>
        <taxon>Hylidae</taxon>
        <taxon>Phyllomedusinae</taxon>
        <taxon>Pithecopus</taxon>
    </lineage>
</organism>
<sequence length="111" mass="13117">VGMIGQLELTSIKEQKWSPTRVRRFKNSESPGCRIRHRLQYSALLNYKTKHVFLKKSLLLVLSLGWVPFPICEKEKREAEEEENEDEIEEQSEEKKRFEPVPPGFTPFRLT</sequence>
<accession>K9N1K1</accession>
<evidence type="ECO:0000256" key="3">
    <source>
        <dbReference type="ARBA" id="ARBA00022729"/>
    </source>
</evidence>
<proteinExistence type="evidence at transcript level"/>